<name>A0A1X7UU26_AMPQE</name>
<sequence length="168" mass="19187">DGITVTTDGVTCTFYGTVLLFSADTLAAHQLGGFKVEFTLRTPALYDYQCSLLSGPIATEDSVTYGLNCQSHLNDIDNFHVANMQLPQDIMHVLFEEVILFEMNRTESRNRPLKGFNAKHFSESSKNFLFQHHKRGIVIFTSLLEINYRKMISSGSVFLFFWKLQRYA</sequence>
<accession>A0A1X7UU26</accession>
<dbReference type="AlphaFoldDB" id="A0A1X7UU26"/>
<reference evidence="1" key="1">
    <citation type="submission" date="2017-05" db="UniProtKB">
        <authorList>
            <consortium name="EnsemblMetazoa"/>
        </authorList>
    </citation>
    <scope>IDENTIFICATION</scope>
</reference>
<dbReference type="InParanoid" id="A0A1X7UU26"/>
<organism evidence="1">
    <name type="scientific">Amphimedon queenslandica</name>
    <name type="common">Sponge</name>
    <dbReference type="NCBI Taxonomy" id="400682"/>
    <lineage>
        <taxon>Eukaryota</taxon>
        <taxon>Metazoa</taxon>
        <taxon>Porifera</taxon>
        <taxon>Demospongiae</taxon>
        <taxon>Heteroscleromorpha</taxon>
        <taxon>Haplosclerida</taxon>
        <taxon>Niphatidae</taxon>
        <taxon>Amphimedon</taxon>
    </lineage>
</organism>
<evidence type="ECO:0000313" key="1">
    <source>
        <dbReference type="EnsemblMetazoa" id="Aqu2.1.31273_001"/>
    </source>
</evidence>
<dbReference type="EnsemblMetazoa" id="Aqu2.1.31273_001">
    <property type="protein sequence ID" value="Aqu2.1.31273_001"/>
    <property type="gene ID" value="Aqu2.1.31273"/>
</dbReference>
<proteinExistence type="predicted"/>
<protein>
    <submittedName>
        <fullName evidence="1">Uncharacterized protein</fullName>
    </submittedName>
</protein>